<proteinExistence type="predicted"/>
<feature type="transmembrane region" description="Helical" evidence="1">
    <location>
        <begin position="218"/>
        <end position="239"/>
    </location>
</feature>
<keyword evidence="1" id="KW-0812">Transmembrane</keyword>
<evidence type="ECO:0008006" key="4">
    <source>
        <dbReference type="Google" id="ProtNLM"/>
    </source>
</evidence>
<keyword evidence="1" id="KW-1133">Transmembrane helix</keyword>
<dbReference type="eggNOG" id="ENOG5033G46">
    <property type="taxonomic scope" value="Bacteria"/>
</dbReference>
<name>A0A143BKT8_9BACT</name>
<evidence type="ECO:0000313" key="3">
    <source>
        <dbReference type="Proteomes" id="UP000076404"/>
    </source>
</evidence>
<dbReference type="STRING" id="1379270.GEMMAAP_10630"/>
<feature type="transmembrane region" description="Helical" evidence="1">
    <location>
        <begin position="132"/>
        <end position="156"/>
    </location>
</feature>
<gene>
    <name evidence="2" type="ORF">GEMMAAP_10630</name>
</gene>
<sequence length="240" mass="25387">MSEITTSSDKSGGVLEDSLEVLWAPATVFQRSATRGVGMYMLVLTAFLIIVMLATKGLLQPYMDANYDLQMIKMAEQGKPVPTEGLETIRSISSWTLLIGWSLTAVFSGIAGGIITWLAAKLVRTPLAFGRAVFIATLASVPRVIGFLSMAVQGALVNPDTITSPFSASLGPARFLDARTANSAVLAILGGIDLFTAWNIVITAIGVSVIAKTSRSSGWIVSVIAWALSVILTLLPVLLT</sequence>
<keyword evidence="3" id="KW-1185">Reference proteome</keyword>
<reference evidence="2 3" key="1">
    <citation type="journal article" date="2014" name="Proc. Natl. Acad. Sci. U.S.A.">
        <title>Functional type 2 photosynthetic reaction centers found in the rare bacterial phylum Gemmatimonadetes.</title>
        <authorList>
            <person name="Zeng Y."/>
            <person name="Feng F."/>
            <person name="Medova H."/>
            <person name="Dean J."/>
            <person name="Koblizek M."/>
        </authorList>
    </citation>
    <scope>NUCLEOTIDE SEQUENCE [LARGE SCALE GENOMIC DNA]</scope>
    <source>
        <strain evidence="2 3">AP64</strain>
    </source>
</reference>
<dbReference type="RefSeq" id="WP_026849768.1">
    <property type="nucleotide sequence ID" value="NZ_CP011454.1"/>
</dbReference>
<dbReference type="OrthoDB" id="9844015at2"/>
<dbReference type="KEGG" id="gph:GEMMAAP_10630"/>
<feature type="transmembrane region" description="Helical" evidence="1">
    <location>
        <begin position="39"/>
        <end position="59"/>
    </location>
</feature>
<dbReference type="AlphaFoldDB" id="A0A143BKT8"/>
<keyword evidence="1" id="KW-0472">Membrane</keyword>
<protein>
    <recommendedName>
        <fullName evidence="4">Yip1 domain-containing protein</fullName>
    </recommendedName>
</protein>
<organism evidence="2 3">
    <name type="scientific">Gemmatimonas phototrophica</name>
    <dbReference type="NCBI Taxonomy" id="1379270"/>
    <lineage>
        <taxon>Bacteria</taxon>
        <taxon>Pseudomonadati</taxon>
        <taxon>Gemmatimonadota</taxon>
        <taxon>Gemmatimonadia</taxon>
        <taxon>Gemmatimonadales</taxon>
        <taxon>Gemmatimonadaceae</taxon>
        <taxon>Gemmatimonas</taxon>
    </lineage>
</organism>
<reference evidence="2 3" key="2">
    <citation type="journal article" date="2016" name="Environ. Microbiol. Rep.">
        <title>Metagenomic evidence for the presence of phototrophic Gemmatimonadetes bacteria in diverse environments.</title>
        <authorList>
            <person name="Zeng Y."/>
            <person name="Baumbach J."/>
            <person name="Barbosa E.G."/>
            <person name="Azevedo V."/>
            <person name="Zhang C."/>
            <person name="Koblizek M."/>
        </authorList>
    </citation>
    <scope>NUCLEOTIDE SEQUENCE [LARGE SCALE GENOMIC DNA]</scope>
    <source>
        <strain evidence="2 3">AP64</strain>
    </source>
</reference>
<feature type="transmembrane region" description="Helical" evidence="1">
    <location>
        <begin position="98"/>
        <end position="120"/>
    </location>
</feature>
<dbReference type="Proteomes" id="UP000076404">
    <property type="component" value="Chromosome"/>
</dbReference>
<feature type="transmembrane region" description="Helical" evidence="1">
    <location>
        <begin position="184"/>
        <end position="211"/>
    </location>
</feature>
<evidence type="ECO:0000313" key="2">
    <source>
        <dbReference type="EMBL" id="AMW05151.1"/>
    </source>
</evidence>
<accession>A0A143BKT8</accession>
<dbReference type="EMBL" id="CP011454">
    <property type="protein sequence ID" value="AMW05151.1"/>
    <property type="molecule type" value="Genomic_DNA"/>
</dbReference>
<evidence type="ECO:0000256" key="1">
    <source>
        <dbReference type="SAM" id="Phobius"/>
    </source>
</evidence>